<dbReference type="EMBL" id="CACQ02006105">
    <property type="protein sequence ID" value="CCF43443.1"/>
    <property type="molecule type" value="Genomic_DNA"/>
</dbReference>
<organism evidence="1 2">
    <name type="scientific">Colletotrichum higginsianum (strain IMI 349063)</name>
    <name type="common">Crucifer anthracnose fungus</name>
    <dbReference type="NCBI Taxonomy" id="759273"/>
    <lineage>
        <taxon>Eukaryota</taxon>
        <taxon>Fungi</taxon>
        <taxon>Dikarya</taxon>
        <taxon>Ascomycota</taxon>
        <taxon>Pezizomycotina</taxon>
        <taxon>Sordariomycetes</taxon>
        <taxon>Hypocreomycetidae</taxon>
        <taxon>Glomerellales</taxon>
        <taxon>Glomerellaceae</taxon>
        <taxon>Colletotrichum</taxon>
        <taxon>Colletotrichum destructivum species complex</taxon>
    </lineage>
</organism>
<protein>
    <submittedName>
        <fullName evidence="1">Uncharacterized protein</fullName>
    </submittedName>
</protein>
<sequence>MDREIPSGSYSQRWRCFAYSAPLMSISWSFQLPSTHDRFSPRKVTRSSSFFKASTMYFCATSRTWSLETSRSCSRRFCFISSVMPERNRPMPSAFTDCGASTPWNTEILASSRSRSVHALSLAHWPALRMIDSVFWGLGSR</sequence>
<dbReference type="Proteomes" id="UP000007174">
    <property type="component" value="Unassembled WGS sequence"/>
</dbReference>
<proteinExistence type="predicted"/>
<name>H1VT85_COLHI</name>
<accession>H1VT85</accession>
<dbReference type="AlphaFoldDB" id="H1VT85"/>
<dbReference type="HOGENOM" id="CLU_1825159_0_0_1"/>
<reference evidence="2" key="1">
    <citation type="journal article" date="2012" name="Nat. Genet.">
        <title>Lifestyle transitions in plant pathogenic Colletotrichum fungi deciphered by genome and transcriptome analyses.</title>
        <authorList>
            <person name="O'Connell R.J."/>
            <person name="Thon M.R."/>
            <person name="Hacquard S."/>
            <person name="Amyotte S.G."/>
            <person name="Kleemann J."/>
            <person name="Torres M.F."/>
            <person name="Damm U."/>
            <person name="Buiate E.A."/>
            <person name="Epstein L."/>
            <person name="Alkan N."/>
            <person name="Altmueller J."/>
            <person name="Alvarado-Balderrama L."/>
            <person name="Bauser C.A."/>
            <person name="Becker C."/>
            <person name="Birren B.W."/>
            <person name="Chen Z."/>
            <person name="Choi J."/>
            <person name="Crouch J.A."/>
            <person name="Duvick J.P."/>
            <person name="Farman M.A."/>
            <person name="Gan P."/>
            <person name="Heiman D."/>
            <person name="Henrissat B."/>
            <person name="Howard R.J."/>
            <person name="Kabbage M."/>
            <person name="Koch C."/>
            <person name="Kracher B."/>
            <person name="Kubo Y."/>
            <person name="Law A.D."/>
            <person name="Lebrun M.-H."/>
            <person name="Lee Y.-H."/>
            <person name="Miyara I."/>
            <person name="Moore N."/>
            <person name="Neumann U."/>
            <person name="Nordstroem K."/>
            <person name="Panaccione D.G."/>
            <person name="Panstruga R."/>
            <person name="Place M."/>
            <person name="Proctor R.H."/>
            <person name="Prusky D."/>
            <person name="Rech G."/>
            <person name="Reinhardt R."/>
            <person name="Rollins J.A."/>
            <person name="Rounsley S."/>
            <person name="Schardl C.L."/>
            <person name="Schwartz D.C."/>
            <person name="Shenoy N."/>
            <person name="Shirasu K."/>
            <person name="Sikhakolli U.R."/>
            <person name="Stueber K."/>
            <person name="Sukno S.A."/>
            <person name="Sweigard J.A."/>
            <person name="Takano Y."/>
            <person name="Takahara H."/>
            <person name="Trail F."/>
            <person name="van der Does H.C."/>
            <person name="Voll L.M."/>
            <person name="Will I."/>
            <person name="Young S."/>
            <person name="Zeng Q."/>
            <person name="Zhang J."/>
            <person name="Zhou S."/>
            <person name="Dickman M.B."/>
            <person name="Schulze-Lefert P."/>
            <person name="Ver Loren van Themaat E."/>
            <person name="Ma L.-J."/>
            <person name="Vaillancourt L.J."/>
        </authorList>
    </citation>
    <scope>NUCLEOTIDE SEQUENCE [LARGE SCALE GENOMIC DNA]</scope>
    <source>
        <strain evidence="2">IMI 349063</strain>
    </source>
</reference>
<gene>
    <name evidence="1" type="ORF">CH063_13148</name>
</gene>
<evidence type="ECO:0000313" key="2">
    <source>
        <dbReference type="Proteomes" id="UP000007174"/>
    </source>
</evidence>
<evidence type="ECO:0000313" key="1">
    <source>
        <dbReference type="EMBL" id="CCF43443.1"/>
    </source>
</evidence>